<evidence type="ECO:0000313" key="1">
    <source>
        <dbReference type="EMBL" id="AGF56426.1"/>
    </source>
</evidence>
<dbReference type="eggNOG" id="ENOG5032K20">
    <property type="taxonomic scope" value="Bacteria"/>
</dbReference>
<name>M1MNX1_9CLOT</name>
<dbReference type="EMBL" id="CP004121">
    <property type="protein sequence ID" value="AGF56426.1"/>
    <property type="molecule type" value="Genomic_DNA"/>
</dbReference>
<dbReference type="Proteomes" id="UP000011728">
    <property type="component" value="Chromosome"/>
</dbReference>
<accession>M1MNX1</accession>
<proteinExistence type="predicted"/>
<dbReference type="HOGENOM" id="CLU_1783525_0_0_9"/>
<keyword evidence="2" id="KW-1185">Reference proteome</keyword>
<dbReference type="OrthoDB" id="1932863at2"/>
<protein>
    <submittedName>
        <fullName evidence="1">Uncharacterized protein</fullName>
    </submittedName>
</protein>
<reference evidence="1 2" key="1">
    <citation type="submission" date="2013-02" db="EMBL/GenBank/DDBJ databases">
        <title>Genome sequence of Clostridium saccharoperbutylacetonicum N1-4(HMT).</title>
        <authorList>
            <person name="Poehlein A."/>
            <person name="Daniel R."/>
        </authorList>
    </citation>
    <scope>NUCLEOTIDE SEQUENCE [LARGE SCALE GENOMIC DNA]</scope>
    <source>
        <strain evidence="2">N1-4(HMT)</strain>
    </source>
</reference>
<gene>
    <name evidence="1" type="ORF">Cspa_c26610</name>
</gene>
<dbReference type="PATRIC" id="fig|931276.5.peg.2670"/>
<organism evidence="1 2">
    <name type="scientific">Clostridium saccharoperbutylacetonicum N1-4(HMT)</name>
    <dbReference type="NCBI Taxonomy" id="931276"/>
    <lineage>
        <taxon>Bacteria</taxon>
        <taxon>Bacillati</taxon>
        <taxon>Bacillota</taxon>
        <taxon>Clostridia</taxon>
        <taxon>Eubacteriales</taxon>
        <taxon>Clostridiaceae</taxon>
        <taxon>Clostridium</taxon>
    </lineage>
</organism>
<sequence length="143" mass="17051">MKQLNIIEAMKMPIGTEFEVNYDNKGRAISNMILKENDSDKYLDWINGPPLKVFDFLFSNIKFIPIQKPVSFMEVVNSNKRCKVEHEYVKEIRRLSDLCFVYKLEFKKGEYMPLNYLMYALGYHCSQEDIQEIIKNGIWYLEE</sequence>
<dbReference type="RefSeq" id="WP_015392745.1">
    <property type="nucleotide sequence ID" value="NC_020291.1"/>
</dbReference>
<dbReference type="AlphaFoldDB" id="M1MNX1"/>
<dbReference type="KEGG" id="csr:Cspa_c26610"/>
<evidence type="ECO:0000313" key="2">
    <source>
        <dbReference type="Proteomes" id="UP000011728"/>
    </source>
</evidence>